<dbReference type="AlphaFoldDB" id="A0A2G6KH46"/>
<evidence type="ECO:0000313" key="1">
    <source>
        <dbReference type="EMBL" id="PIE34991.1"/>
    </source>
</evidence>
<comment type="caution">
    <text evidence="1">The sequence shown here is derived from an EMBL/GenBank/DDBJ whole genome shotgun (WGS) entry which is preliminary data.</text>
</comment>
<dbReference type="PROSITE" id="PS51257">
    <property type="entry name" value="PROKAR_LIPOPROTEIN"/>
    <property type="match status" value="1"/>
</dbReference>
<reference evidence="1 2" key="1">
    <citation type="submission" date="2017-10" db="EMBL/GenBank/DDBJ databases">
        <title>Novel microbial diversity and functional potential in the marine mammal oral microbiome.</title>
        <authorList>
            <person name="Dudek N.K."/>
            <person name="Sun C.L."/>
            <person name="Burstein D."/>
            <person name="Kantor R.S."/>
            <person name="Aliaga Goltsman D.S."/>
            <person name="Bik E.M."/>
            <person name="Thomas B.C."/>
            <person name="Banfield J.F."/>
            <person name="Relman D.A."/>
        </authorList>
    </citation>
    <scope>NUCLEOTIDE SEQUENCE [LARGE SCALE GENOMIC DNA]</scope>
    <source>
        <strain evidence="1">DOLJORAL78_47_16</strain>
    </source>
</reference>
<proteinExistence type="predicted"/>
<protein>
    <submittedName>
        <fullName evidence="1">Uncharacterized protein</fullName>
    </submittedName>
</protein>
<accession>A0A2G6KH46</accession>
<evidence type="ECO:0000313" key="2">
    <source>
        <dbReference type="Proteomes" id="UP000230821"/>
    </source>
</evidence>
<gene>
    <name evidence="1" type="ORF">CSA56_06045</name>
</gene>
<dbReference type="Proteomes" id="UP000230821">
    <property type="component" value="Unassembled WGS sequence"/>
</dbReference>
<dbReference type="EMBL" id="PDSK01000068">
    <property type="protein sequence ID" value="PIE34991.1"/>
    <property type="molecule type" value="Genomic_DNA"/>
</dbReference>
<organism evidence="1 2">
    <name type="scientific">candidate division KSB3 bacterium</name>
    <dbReference type="NCBI Taxonomy" id="2044937"/>
    <lineage>
        <taxon>Bacteria</taxon>
        <taxon>candidate division KSB3</taxon>
    </lineage>
</organism>
<name>A0A2G6KH46_9BACT</name>
<sequence>MIKKTIQKRLRDLSWCVCVIALFSLGSGCKQIDLTDNDLTAPASKYVDSSSNFVAYEYPSSRFAWNEGSGVLCVDIPKAGDYLLTYMTKAPQEHQQLTNTPSDPFTIVFRASAPAQLRVNYSSGEILSAFTLQQGSVKGHAIGLYDDGPVIRYASPSIPTIFWTDVFILSPNTPPLPVVQGQFACPPLESPMDHVLRGF</sequence>